<protein>
    <submittedName>
        <fullName evidence="6">Uncharacterized protein</fullName>
    </submittedName>
</protein>
<organism evidence="6 7">
    <name type="scientific">Rotaria magnacalcarata</name>
    <dbReference type="NCBI Taxonomy" id="392030"/>
    <lineage>
        <taxon>Eukaryota</taxon>
        <taxon>Metazoa</taxon>
        <taxon>Spiralia</taxon>
        <taxon>Gnathifera</taxon>
        <taxon>Rotifera</taxon>
        <taxon>Eurotatoria</taxon>
        <taxon>Bdelloidea</taxon>
        <taxon>Philodinida</taxon>
        <taxon>Philodinidae</taxon>
        <taxon>Rotaria</taxon>
    </lineage>
</organism>
<evidence type="ECO:0000256" key="2">
    <source>
        <dbReference type="ARBA" id="ARBA00022692"/>
    </source>
</evidence>
<sequence length="372" mass="42539">MCGPWRKLSCREKVFSILKNEITWGTFIILACAISLIIIWAVSEPVQWQSYKDPVHEQGLMSIIGGIFAIVASLMSLTQIIQHFAHKTDKASQKRIMRILGMVPIYGATAWLSLLFFQAAIYMEFVQSCYEAYVVYCFLLLLTKYLGGHRGVEDAIADKEYIKLPFPFGCCGKPIATTKWVWYFKIGILQYSWITPICSGIAVVLNLSNVYDNGRWNFNRGYPYITIIINVSQTLALYTLVTFYSNFKTELKPFRPLSKFIAVKLLVFFIFWQSVLMSGLAAIGVLRNTECNPSANTYCNGSTTGFTVEQEKILLESILICVEMFFFSIAHHWIFSWKPYANGEFAKLMKSPRPQMSYQNNNIGADIVRIRF</sequence>
<name>A0A816ERR5_9BILA</name>
<evidence type="ECO:0000256" key="3">
    <source>
        <dbReference type="ARBA" id="ARBA00022989"/>
    </source>
</evidence>
<proteinExistence type="predicted"/>
<dbReference type="AlphaFoldDB" id="A0A816ERR5"/>
<dbReference type="PANTHER" id="PTHR23423">
    <property type="entry name" value="ORGANIC SOLUTE TRANSPORTER-RELATED"/>
    <property type="match status" value="1"/>
</dbReference>
<comment type="subcellular location">
    <subcellularLocation>
        <location evidence="1">Membrane</location>
        <topology evidence="1">Multi-pass membrane protein</topology>
    </subcellularLocation>
</comment>
<dbReference type="GO" id="GO:0016020">
    <property type="term" value="C:membrane"/>
    <property type="evidence" value="ECO:0007669"/>
    <property type="project" value="UniProtKB-SubCell"/>
</dbReference>
<dbReference type="OrthoDB" id="5348404at2759"/>
<feature type="transmembrane region" description="Helical" evidence="5">
    <location>
        <begin position="60"/>
        <end position="78"/>
    </location>
</feature>
<dbReference type="Proteomes" id="UP000663834">
    <property type="component" value="Unassembled WGS sequence"/>
</dbReference>
<evidence type="ECO:0000256" key="1">
    <source>
        <dbReference type="ARBA" id="ARBA00004141"/>
    </source>
</evidence>
<evidence type="ECO:0000313" key="6">
    <source>
        <dbReference type="EMBL" id="CAF1653476.1"/>
    </source>
</evidence>
<dbReference type="SMART" id="SM01417">
    <property type="entry name" value="Solute_trans_a"/>
    <property type="match status" value="1"/>
</dbReference>
<evidence type="ECO:0000256" key="4">
    <source>
        <dbReference type="ARBA" id="ARBA00023136"/>
    </source>
</evidence>
<dbReference type="EMBL" id="CAJNOW010016943">
    <property type="protein sequence ID" value="CAF1653476.1"/>
    <property type="molecule type" value="Genomic_DNA"/>
</dbReference>
<keyword evidence="2 5" id="KW-0812">Transmembrane</keyword>
<feature type="transmembrane region" description="Helical" evidence="5">
    <location>
        <begin position="182"/>
        <end position="204"/>
    </location>
</feature>
<evidence type="ECO:0000313" key="7">
    <source>
        <dbReference type="Proteomes" id="UP000663834"/>
    </source>
</evidence>
<keyword evidence="3 5" id="KW-1133">Transmembrane helix</keyword>
<feature type="transmembrane region" description="Helical" evidence="5">
    <location>
        <begin position="21"/>
        <end position="40"/>
    </location>
</feature>
<dbReference type="PROSITE" id="PS51257">
    <property type="entry name" value="PROKAR_LIPOPROTEIN"/>
    <property type="match status" value="1"/>
</dbReference>
<feature type="transmembrane region" description="Helical" evidence="5">
    <location>
        <begin position="224"/>
        <end position="244"/>
    </location>
</feature>
<dbReference type="Pfam" id="PF03619">
    <property type="entry name" value="Solute_trans_a"/>
    <property type="match status" value="1"/>
</dbReference>
<evidence type="ECO:0000256" key="5">
    <source>
        <dbReference type="SAM" id="Phobius"/>
    </source>
</evidence>
<feature type="transmembrane region" description="Helical" evidence="5">
    <location>
        <begin position="313"/>
        <end position="335"/>
    </location>
</feature>
<gene>
    <name evidence="6" type="ORF">KQP761_LOCUS30445</name>
</gene>
<dbReference type="InterPro" id="IPR005178">
    <property type="entry name" value="Ostalpha/TMEM184C"/>
</dbReference>
<comment type="caution">
    <text evidence="6">The sequence shown here is derived from an EMBL/GenBank/DDBJ whole genome shotgun (WGS) entry which is preliminary data.</text>
</comment>
<feature type="transmembrane region" description="Helical" evidence="5">
    <location>
        <begin position="265"/>
        <end position="286"/>
    </location>
</feature>
<keyword evidence="4 5" id="KW-0472">Membrane</keyword>
<accession>A0A816ERR5</accession>
<feature type="transmembrane region" description="Helical" evidence="5">
    <location>
        <begin position="99"/>
        <end position="119"/>
    </location>
</feature>
<reference evidence="6" key="1">
    <citation type="submission" date="2021-02" db="EMBL/GenBank/DDBJ databases">
        <authorList>
            <person name="Nowell W R."/>
        </authorList>
    </citation>
    <scope>NUCLEOTIDE SEQUENCE</scope>
</reference>